<dbReference type="PANTHER" id="PTHR19353">
    <property type="entry name" value="FATTY ACID DESATURASE 2"/>
    <property type="match status" value="1"/>
</dbReference>
<reference evidence="4 5" key="1">
    <citation type="submission" date="2020-03" db="EMBL/GenBank/DDBJ databases">
        <title>Whole genome shotgun sequence of Phytohabitans rumicis NBRC 108638.</title>
        <authorList>
            <person name="Komaki H."/>
            <person name="Tamura T."/>
        </authorList>
    </citation>
    <scope>NUCLEOTIDE SEQUENCE [LARGE SCALE GENOMIC DNA]</scope>
    <source>
        <strain evidence="4 5">NBRC 108638</strain>
    </source>
</reference>
<keyword evidence="5" id="KW-1185">Reference proteome</keyword>
<reference evidence="4 5" key="2">
    <citation type="submission" date="2020-03" db="EMBL/GenBank/DDBJ databases">
        <authorList>
            <person name="Ichikawa N."/>
            <person name="Kimura A."/>
            <person name="Kitahashi Y."/>
            <person name="Uohara A."/>
        </authorList>
    </citation>
    <scope>NUCLEOTIDE SEQUENCE [LARGE SCALE GENOMIC DNA]</scope>
    <source>
        <strain evidence="4 5">NBRC 108638</strain>
    </source>
</reference>
<keyword evidence="2" id="KW-0472">Membrane</keyword>
<dbReference type="InterPro" id="IPR001199">
    <property type="entry name" value="Cyt_B5-like_heme/steroid-bd"/>
</dbReference>
<evidence type="ECO:0000256" key="2">
    <source>
        <dbReference type="SAM" id="Phobius"/>
    </source>
</evidence>
<dbReference type="GO" id="GO:0042759">
    <property type="term" value="P:long-chain fatty acid biosynthetic process"/>
    <property type="evidence" value="ECO:0007669"/>
    <property type="project" value="UniProtKB-ARBA"/>
</dbReference>
<dbReference type="Pfam" id="PF00173">
    <property type="entry name" value="Cyt-b5"/>
    <property type="match status" value="1"/>
</dbReference>
<evidence type="ECO:0000313" key="4">
    <source>
        <dbReference type="EMBL" id="GFJ86921.1"/>
    </source>
</evidence>
<name>A0A6V8KWY2_9ACTN</name>
<feature type="transmembrane region" description="Helical" evidence="2">
    <location>
        <begin position="173"/>
        <end position="193"/>
    </location>
</feature>
<dbReference type="GO" id="GO:0016020">
    <property type="term" value="C:membrane"/>
    <property type="evidence" value="ECO:0007669"/>
    <property type="project" value="TreeGrafter"/>
</dbReference>
<protein>
    <submittedName>
        <fullName evidence="4">Membrane protein</fullName>
    </submittedName>
</protein>
<dbReference type="Pfam" id="PF00487">
    <property type="entry name" value="FA_desaturase"/>
    <property type="match status" value="1"/>
</dbReference>
<dbReference type="Gene3D" id="3.10.120.10">
    <property type="entry name" value="Cytochrome b5-like heme/steroid binding domain"/>
    <property type="match status" value="1"/>
</dbReference>
<dbReference type="SUPFAM" id="SSF55856">
    <property type="entry name" value="Cytochrome b5-like heme/steroid binding domain"/>
    <property type="match status" value="1"/>
</dbReference>
<dbReference type="AlphaFoldDB" id="A0A6V8KWY2"/>
<dbReference type="EMBL" id="BLPG01000001">
    <property type="protein sequence ID" value="GFJ86921.1"/>
    <property type="molecule type" value="Genomic_DNA"/>
</dbReference>
<dbReference type="GO" id="GO:0006636">
    <property type="term" value="P:unsaturated fatty acid biosynthetic process"/>
    <property type="evidence" value="ECO:0007669"/>
    <property type="project" value="UniProtKB-ARBA"/>
</dbReference>
<feature type="domain" description="Cytochrome b5 heme-binding" evidence="3">
    <location>
        <begin position="28"/>
        <end position="85"/>
    </location>
</feature>
<keyword evidence="2" id="KW-1133">Transmembrane helix</keyword>
<comment type="caution">
    <text evidence="4">The sequence shown here is derived from an EMBL/GenBank/DDBJ whole genome shotgun (WGS) entry which is preliminary data.</text>
</comment>
<sequence>MSETISPSSARSSPYTGTVLPQGRPFWIVDGRAYDFTEWMSLHPGGAMWFRQTEGRDISALLHTYHRDPARAQKFLAKYEIKELAGMDISPKVIVPPRASDSVPRPADGPRPISENDLLPKLGIPPFLLAPDFDARKDLPKLDYRDQGSLLAEIRTKLNAKFSKRDLKKYDRAFDTVTWIIGAAHVAALALLITRFIPAWLFVVIMVVTRTSLAGAGHYHLHRKWKDQRRRLTMPIGKALFDINYVGTSLIGSDGHVLLHHPYLGSGADVKKTFFDSMLQLHPVLRIPGYTLHKLGICLTGLSFRAREIAKFERPRRNRPDGATLTPDAIRTDFWLIRAWIVVEFVACLATGHIVAWLVQFVITLWFNTFLVVASHDFEESATEQELAAIPEPLRDDWAAQQICLSYDLTVVGNRWIDLFLSAGLSPHRVHHVLPWQGSGFANLASEDTVRQVCAQVGIAWERPRNLIFGRFPAVMKHYLLCPVKPAPPPPPPFLPGQPPPPPPPASLPARPPSSVRHQVGTLVRYSVDGWRGVGV</sequence>
<dbReference type="GO" id="GO:0016717">
    <property type="term" value="F:oxidoreductase activity, acting on paired donors, with oxidation of a pair of donors resulting in the reduction of molecular oxygen to two molecules of water"/>
    <property type="evidence" value="ECO:0007669"/>
    <property type="project" value="TreeGrafter"/>
</dbReference>
<feature type="region of interest" description="Disordered" evidence="1">
    <location>
        <begin position="491"/>
        <end position="516"/>
    </location>
</feature>
<dbReference type="RefSeq" id="WP_173073647.1">
    <property type="nucleotide sequence ID" value="NZ_BAABJB010000026.1"/>
</dbReference>
<feature type="compositionally biased region" description="Pro residues" evidence="1">
    <location>
        <begin position="491"/>
        <end position="512"/>
    </location>
</feature>
<organism evidence="4 5">
    <name type="scientific">Phytohabitans rumicis</name>
    <dbReference type="NCBI Taxonomy" id="1076125"/>
    <lineage>
        <taxon>Bacteria</taxon>
        <taxon>Bacillati</taxon>
        <taxon>Actinomycetota</taxon>
        <taxon>Actinomycetes</taxon>
        <taxon>Micromonosporales</taxon>
        <taxon>Micromonosporaceae</taxon>
    </lineage>
</organism>
<evidence type="ECO:0000313" key="5">
    <source>
        <dbReference type="Proteomes" id="UP000482960"/>
    </source>
</evidence>
<feature type="transmembrane region" description="Helical" evidence="2">
    <location>
        <begin position="199"/>
        <end position="221"/>
    </location>
</feature>
<evidence type="ECO:0000259" key="3">
    <source>
        <dbReference type="PROSITE" id="PS50255"/>
    </source>
</evidence>
<accession>A0A6V8KWY2</accession>
<feature type="transmembrane region" description="Helical" evidence="2">
    <location>
        <begin position="341"/>
        <end position="367"/>
    </location>
</feature>
<proteinExistence type="predicted"/>
<dbReference type="InterPro" id="IPR005804">
    <property type="entry name" value="FA_desaturase_dom"/>
</dbReference>
<keyword evidence="2" id="KW-0812">Transmembrane</keyword>
<gene>
    <name evidence="4" type="ORF">Prum_005630</name>
</gene>
<feature type="region of interest" description="Disordered" evidence="1">
    <location>
        <begin position="96"/>
        <end position="115"/>
    </location>
</feature>
<dbReference type="Proteomes" id="UP000482960">
    <property type="component" value="Unassembled WGS sequence"/>
</dbReference>
<dbReference type="PROSITE" id="PS50255">
    <property type="entry name" value="CYTOCHROME_B5_2"/>
    <property type="match status" value="1"/>
</dbReference>
<dbReference type="PANTHER" id="PTHR19353:SF19">
    <property type="entry name" value="DELTA(5) FATTY ACID DESATURASE C-RELATED"/>
    <property type="match status" value="1"/>
</dbReference>
<dbReference type="InterPro" id="IPR036400">
    <property type="entry name" value="Cyt_B5-like_heme/steroid_sf"/>
</dbReference>
<dbReference type="InterPro" id="IPR012171">
    <property type="entry name" value="Fatty_acid_desaturase"/>
</dbReference>
<evidence type="ECO:0000256" key="1">
    <source>
        <dbReference type="SAM" id="MobiDB-lite"/>
    </source>
</evidence>